<reference evidence="6 7" key="1">
    <citation type="submission" date="2016-08" db="EMBL/GenBank/DDBJ databases">
        <authorList>
            <person name="Seilhamer J.J."/>
        </authorList>
    </citation>
    <scope>NUCLEOTIDE SEQUENCE [LARGE SCALE GENOMIC DNA]</scope>
    <source>
        <strain evidence="6">M3/6</strain>
    </source>
</reference>
<keyword evidence="2" id="KW-0548">Nucleotidyltransferase</keyword>
<dbReference type="Gene3D" id="1.10.8.60">
    <property type="match status" value="1"/>
</dbReference>
<dbReference type="InterPro" id="IPR027417">
    <property type="entry name" value="P-loop_NTPase"/>
</dbReference>
<dbReference type="AlphaFoldDB" id="A0A1R3SWM6"/>
<dbReference type="GO" id="GO:0003887">
    <property type="term" value="F:DNA-directed DNA polymerase activity"/>
    <property type="evidence" value="ECO:0007669"/>
    <property type="project" value="UniProtKB-KW"/>
</dbReference>
<evidence type="ECO:0000313" key="7">
    <source>
        <dbReference type="Proteomes" id="UP000187464"/>
    </source>
</evidence>
<protein>
    <submittedName>
        <fullName evidence="6">DNA polymerase III, delta subunit</fullName>
    </submittedName>
</protein>
<dbReference type="Pfam" id="PF06144">
    <property type="entry name" value="DNA_pol3_delta"/>
    <property type="match status" value="1"/>
</dbReference>
<evidence type="ECO:0000259" key="5">
    <source>
        <dbReference type="Pfam" id="PF06144"/>
    </source>
</evidence>
<dbReference type="Gene3D" id="3.40.50.300">
    <property type="entry name" value="P-loop containing nucleotide triphosphate hydrolases"/>
    <property type="match status" value="1"/>
</dbReference>
<accession>A0A1R3SWM6</accession>
<dbReference type="Proteomes" id="UP000187464">
    <property type="component" value="Chromosome I"/>
</dbReference>
<evidence type="ECO:0000256" key="1">
    <source>
        <dbReference type="ARBA" id="ARBA00022679"/>
    </source>
</evidence>
<dbReference type="GO" id="GO:0003677">
    <property type="term" value="F:DNA binding"/>
    <property type="evidence" value="ECO:0007669"/>
    <property type="project" value="InterPro"/>
</dbReference>
<evidence type="ECO:0000256" key="2">
    <source>
        <dbReference type="ARBA" id="ARBA00022695"/>
    </source>
</evidence>
<dbReference type="InterPro" id="IPR010372">
    <property type="entry name" value="DNA_pol3_delta_N"/>
</dbReference>
<keyword evidence="4" id="KW-0239">DNA-directed DNA polymerase</keyword>
<sequence length="340" mass="39086">MAASTQSSFNSVRNDILQRRFKPIYLFMGDESYFIDVLTDLLSDTVLTETEKDFNMLTFYGVDADVNLIISSARRFPMMAEYQLIIVKEAQNLDKFELLDLYAKNPMPSTILVINYKHGTVDKRKAVVKSILKTGEVFESKKLYENQIPAFIQSWLKERGIGIDEKSAQMLTDYIGNDISKLIPQLQKLEVSLPEGEQRITSALIERNVGISKDYNNFELQKAVISKNVVAANRIVDYFDKNPKENPMMATIAVLFNYFSNLLECFWLPRKDEQSIMNALNMKSAYFVRDYMTGLRNYNAQKVMEIISDLRTFDARSKGVDNVSASQGDLLKELVYRIMH</sequence>
<proteinExistence type="predicted"/>
<keyword evidence="3" id="KW-0235">DNA replication</keyword>
<dbReference type="PANTHER" id="PTHR34388">
    <property type="entry name" value="DNA POLYMERASE III SUBUNIT DELTA"/>
    <property type="match status" value="1"/>
</dbReference>
<dbReference type="InterPro" id="IPR005790">
    <property type="entry name" value="DNA_polIII_delta"/>
</dbReference>
<dbReference type="GO" id="GO:0006261">
    <property type="term" value="P:DNA-templated DNA replication"/>
    <property type="evidence" value="ECO:0007669"/>
    <property type="project" value="TreeGrafter"/>
</dbReference>
<dbReference type="Gene3D" id="1.20.272.10">
    <property type="match status" value="1"/>
</dbReference>
<dbReference type="NCBIfam" id="TIGR01128">
    <property type="entry name" value="holA"/>
    <property type="match status" value="1"/>
</dbReference>
<organism evidence="6 7">
    <name type="scientific">Proteiniphilum saccharofermentans</name>
    <dbReference type="NCBI Taxonomy" id="1642647"/>
    <lineage>
        <taxon>Bacteria</taxon>
        <taxon>Pseudomonadati</taxon>
        <taxon>Bacteroidota</taxon>
        <taxon>Bacteroidia</taxon>
        <taxon>Bacteroidales</taxon>
        <taxon>Dysgonomonadaceae</taxon>
        <taxon>Proteiniphilum</taxon>
    </lineage>
</organism>
<keyword evidence="7" id="KW-1185">Reference proteome</keyword>
<dbReference type="PANTHER" id="PTHR34388:SF1">
    <property type="entry name" value="DNA POLYMERASE III SUBUNIT DELTA"/>
    <property type="match status" value="1"/>
</dbReference>
<name>A0A1R3SWM6_9BACT</name>
<dbReference type="STRING" id="1642647.PSM36_1870"/>
<dbReference type="RefSeq" id="WP_076930655.1">
    <property type="nucleotide sequence ID" value="NZ_LT605205.1"/>
</dbReference>
<evidence type="ECO:0000256" key="4">
    <source>
        <dbReference type="ARBA" id="ARBA00022932"/>
    </source>
</evidence>
<evidence type="ECO:0000256" key="3">
    <source>
        <dbReference type="ARBA" id="ARBA00022705"/>
    </source>
</evidence>
<feature type="domain" description="DNA polymerase III delta N-terminal" evidence="5">
    <location>
        <begin position="25"/>
        <end position="139"/>
    </location>
</feature>
<keyword evidence="1" id="KW-0808">Transferase</keyword>
<gene>
    <name evidence="6" type="ORF">PSM36_1870</name>
</gene>
<dbReference type="KEGG" id="psac:PSM36_1870"/>
<evidence type="ECO:0000313" key="6">
    <source>
        <dbReference type="EMBL" id="SCD20686.1"/>
    </source>
</evidence>
<dbReference type="EMBL" id="LT605205">
    <property type="protein sequence ID" value="SCD20686.1"/>
    <property type="molecule type" value="Genomic_DNA"/>
</dbReference>
<dbReference type="GO" id="GO:0009360">
    <property type="term" value="C:DNA polymerase III complex"/>
    <property type="evidence" value="ECO:0007669"/>
    <property type="project" value="InterPro"/>
</dbReference>
<dbReference type="SUPFAM" id="SSF52540">
    <property type="entry name" value="P-loop containing nucleoside triphosphate hydrolases"/>
    <property type="match status" value="1"/>
</dbReference>